<comment type="caution">
    <text evidence="9">The sequence shown here is derived from an EMBL/GenBank/DDBJ whole genome shotgun (WGS) entry which is preliminary data.</text>
</comment>
<accession>E2N7H3</accession>
<dbReference type="HOGENOM" id="CLU_009902_1_1_10"/>
<keyword evidence="3 9" id="KW-0378">Hydrolase</keyword>
<evidence type="ECO:0000259" key="8">
    <source>
        <dbReference type="Pfam" id="PF05193"/>
    </source>
</evidence>
<sequence length="427" mass="49249">PKRKKFLSPISYNLYFMKINKHILPNGLRLVHYQDLSTQMVALNIVYDVGARDEDPEHTGFAHLFEHLMFGGSVNIPDYDAPLQSAGGENNAWTNNDITNYYLTVPKSNVEIGFWLESDRMLELAFSEQSLEVQRGVVMEEFKQRCLNQPYGDVGHLIRPLAYEVHPYRWPTIGKDLSHIEQATLEEVKSFFYRFYAPNNAVLAVTGNISWEEAVRLTEKWFGPIPHRNVPVRQLPQEPVQTQERRQVVKRPVPLDALFMAFHMCSREHPDYYAFDILSDILSNGRSSRLNRRLVQEQKLFSGIDAYISGTRDAGLLHISGKPSAGVSLEQAETAVRKELQELQQVAIEEQELEKVKNKFESTQIFGNINYLNVATNLAWFELTGQAEDIDREVERYRAVTAERLKTVAQETFREENSVVLYYEKDK</sequence>
<dbReference type="EMBL" id="ACCH01000017">
    <property type="protein sequence ID" value="EEF92122.1"/>
    <property type="molecule type" value="Genomic_DNA"/>
</dbReference>
<evidence type="ECO:0000256" key="3">
    <source>
        <dbReference type="ARBA" id="ARBA00022801"/>
    </source>
</evidence>
<evidence type="ECO:0000256" key="1">
    <source>
        <dbReference type="ARBA" id="ARBA00007261"/>
    </source>
</evidence>
<dbReference type="Pfam" id="PF05193">
    <property type="entry name" value="Peptidase_M16_C"/>
    <property type="match status" value="1"/>
</dbReference>
<evidence type="ECO:0000256" key="4">
    <source>
        <dbReference type="ARBA" id="ARBA00022833"/>
    </source>
</evidence>
<dbReference type="PANTHER" id="PTHR43690">
    <property type="entry name" value="NARDILYSIN"/>
    <property type="match status" value="1"/>
</dbReference>
<feature type="domain" description="Peptidase M16 N-terminal" evidence="7">
    <location>
        <begin position="34"/>
        <end position="143"/>
    </location>
</feature>
<dbReference type="InterPro" id="IPR050626">
    <property type="entry name" value="Peptidase_M16"/>
</dbReference>
<evidence type="ECO:0000256" key="2">
    <source>
        <dbReference type="ARBA" id="ARBA00022670"/>
    </source>
</evidence>
<evidence type="ECO:0000259" key="7">
    <source>
        <dbReference type="Pfam" id="PF00675"/>
    </source>
</evidence>
<dbReference type="InterPro" id="IPR011249">
    <property type="entry name" value="Metalloenz_LuxS/M16"/>
</dbReference>
<dbReference type="EC" id="3.4.24.-" evidence="9"/>
<keyword evidence="4" id="KW-0862">Zinc</keyword>
<evidence type="ECO:0000313" key="9">
    <source>
        <dbReference type="EMBL" id="EEF92122.1"/>
    </source>
</evidence>
<dbReference type="Pfam" id="PF00675">
    <property type="entry name" value="Peptidase_M16"/>
    <property type="match status" value="1"/>
</dbReference>
<dbReference type="InterPro" id="IPR007863">
    <property type="entry name" value="Peptidase_M16_C"/>
</dbReference>
<dbReference type="SUPFAM" id="SSF63411">
    <property type="entry name" value="LuxS/MPP-like metallohydrolase"/>
    <property type="match status" value="2"/>
</dbReference>
<evidence type="ECO:0000256" key="6">
    <source>
        <dbReference type="SAM" id="Coils"/>
    </source>
</evidence>
<keyword evidence="2" id="KW-0645">Protease</keyword>
<feature type="non-terminal residue" evidence="9">
    <location>
        <position position="1"/>
    </location>
</feature>
<dbReference type="GO" id="GO:0006508">
    <property type="term" value="P:proteolysis"/>
    <property type="evidence" value="ECO:0007669"/>
    <property type="project" value="UniProtKB-KW"/>
</dbReference>
<evidence type="ECO:0000313" key="10">
    <source>
        <dbReference type="Proteomes" id="UP000003711"/>
    </source>
</evidence>
<reference evidence="9 10" key="1">
    <citation type="submission" date="2008-12" db="EMBL/GenBank/DDBJ databases">
        <authorList>
            <person name="Fulton L."/>
            <person name="Clifton S."/>
            <person name="Fulton B."/>
            <person name="Xu J."/>
            <person name="Minx P."/>
            <person name="Pepin K.H."/>
            <person name="Johnson M."/>
            <person name="Bhonagiri V."/>
            <person name="Nash W.E."/>
            <person name="Mardis E.R."/>
            <person name="Wilson R.K."/>
        </authorList>
    </citation>
    <scope>NUCLEOTIDE SEQUENCE [LARGE SCALE GENOMIC DNA]</scope>
    <source>
        <strain evidence="9 10">DSM 14838</strain>
    </source>
</reference>
<dbReference type="AlphaFoldDB" id="E2N7H3"/>
<dbReference type="PANTHER" id="PTHR43690:SF17">
    <property type="entry name" value="PROTEIN YHJJ"/>
    <property type="match status" value="1"/>
</dbReference>
<organism evidence="9 10">
    <name type="scientific">Bacteroides cellulosilyticus DSM 14838</name>
    <dbReference type="NCBI Taxonomy" id="537012"/>
    <lineage>
        <taxon>Bacteria</taxon>
        <taxon>Pseudomonadati</taxon>
        <taxon>Bacteroidota</taxon>
        <taxon>Bacteroidia</taxon>
        <taxon>Bacteroidales</taxon>
        <taxon>Bacteroidaceae</taxon>
        <taxon>Bacteroides</taxon>
    </lineage>
</organism>
<keyword evidence="5" id="KW-0482">Metalloprotease</keyword>
<dbReference type="Gene3D" id="3.30.830.10">
    <property type="entry name" value="Metalloenzyme, LuxS/M16 peptidase-like"/>
    <property type="match status" value="2"/>
</dbReference>
<name>E2N7H3_9BACE</name>
<feature type="coiled-coil region" evidence="6">
    <location>
        <begin position="329"/>
        <end position="356"/>
    </location>
</feature>
<feature type="domain" description="Peptidase M16 C-terminal" evidence="8">
    <location>
        <begin position="183"/>
        <end position="359"/>
    </location>
</feature>
<keyword evidence="6" id="KW-0175">Coiled coil</keyword>
<protein>
    <submittedName>
        <fullName evidence="9">Peptidase M16 inactive domain protein</fullName>
        <ecNumber evidence="9">3.4.24.-</ecNumber>
    </submittedName>
</protein>
<evidence type="ECO:0000256" key="5">
    <source>
        <dbReference type="ARBA" id="ARBA00023049"/>
    </source>
</evidence>
<dbReference type="Proteomes" id="UP000003711">
    <property type="component" value="Unassembled WGS sequence"/>
</dbReference>
<comment type="similarity">
    <text evidence="1">Belongs to the peptidase M16 family.</text>
</comment>
<dbReference type="GO" id="GO:0046872">
    <property type="term" value="F:metal ion binding"/>
    <property type="evidence" value="ECO:0007669"/>
    <property type="project" value="InterPro"/>
</dbReference>
<dbReference type="GO" id="GO:0008237">
    <property type="term" value="F:metallopeptidase activity"/>
    <property type="evidence" value="ECO:0007669"/>
    <property type="project" value="UniProtKB-KW"/>
</dbReference>
<gene>
    <name evidence="9" type="ORF">BACCELL_00216</name>
</gene>
<dbReference type="InterPro" id="IPR011765">
    <property type="entry name" value="Pept_M16_N"/>
</dbReference>
<proteinExistence type="inferred from homology"/>
<reference evidence="9 10" key="2">
    <citation type="submission" date="2009-01" db="EMBL/GenBank/DDBJ databases">
        <title>Draft genome sequence of Bacteroides cellulosilyticus (DSM 14838).</title>
        <authorList>
            <person name="Sudarsanam P."/>
            <person name="Ley R."/>
            <person name="Guruge J."/>
            <person name="Turnbaugh P.J."/>
            <person name="Mahowald M."/>
            <person name="Liep D."/>
            <person name="Gordon J."/>
        </authorList>
    </citation>
    <scope>NUCLEOTIDE SEQUENCE [LARGE SCALE GENOMIC DNA]</scope>
    <source>
        <strain evidence="9 10">DSM 14838</strain>
    </source>
</reference>